<comment type="subunit">
    <text evidence="14">Monomer.</text>
</comment>
<dbReference type="AlphaFoldDB" id="A0AAD9NAJ2"/>
<dbReference type="SUPFAM" id="SSF50447">
    <property type="entry name" value="Translation proteins"/>
    <property type="match status" value="1"/>
</dbReference>
<dbReference type="GO" id="GO:0008270">
    <property type="term" value="F:zinc ion binding"/>
    <property type="evidence" value="ECO:0007669"/>
    <property type="project" value="UniProtKB-UniRule"/>
</dbReference>
<keyword evidence="18" id="KW-1185">Reference proteome</keyword>
<feature type="domain" description="Alanyl-transfer RNA synthetases family profile" evidence="16">
    <location>
        <begin position="70"/>
        <end position="826"/>
    </location>
</feature>
<dbReference type="PROSITE" id="PS50860">
    <property type="entry name" value="AA_TRNA_LIGASE_II_ALA"/>
    <property type="match status" value="1"/>
</dbReference>
<comment type="similarity">
    <text evidence="1">Belongs to the class-II aminoacyl-tRNA synthetase family. Alax-L subfamily.</text>
</comment>
<evidence type="ECO:0000256" key="11">
    <source>
        <dbReference type="ARBA" id="ARBA00022917"/>
    </source>
</evidence>
<dbReference type="InterPro" id="IPR002318">
    <property type="entry name" value="Ala-tRNA-lgiase_IIc"/>
</dbReference>
<evidence type="ECO:0000256" key="1">
    <source>
        <dbReference type="ARBA" id="ARBA00008429"/>
    </source>
</evidence>
<evidence type="ECO:0000256" key="10">
    <source>
        <dbReference type="ARBA" id="ARBA00022884"/>
    </source>
</evidence>
<evidence type="ECO:0000256" key="12">
    <source>
        <dbReference type="ARBA" id="ARBA00023146"/>
    </source>
</evidence>
<keyword evidence="11 14" id="KW-0648">Protein biosynthesis</keyword>
<dbReference type="GO" id="GO:0005739">
    <property type="term" value="C:mitochondrion"/>
    <property type="evidence" value="ECO:0007669"/>
    <property type="project" value="TreeGrafter"/>
</dbReference>
<comment type="catalytic activity">
    <reaction evidence="13 14">
        <text>tRNA(Ala) + L-alanine + ATP = L-alanyl-tRNA(Ala) + AMP + diphosphate</text>
        <dbReference type="Rhea" id="RHEA:12540"/>
        <dbReference type="Rhea" id="RHEA-COMP:9657"/>
        <dbReference type="Rhea" id="RHEA-COMP:9923"/>
        <dbReference type="ChEBI" id="CHEBI:30616"/>
        <dbReference type="ChEBI" id="CHEBI:33019"/>
        <dbReference type="ChEBI" id="CHEBI:57972"/>
        <dbReference type="ChEBI" id="CHEBI:78442"/>
        <dbReference type="ChEBI" id="CHEBI:78497"/>
        <dbReference type="ChEBI" id="CHEBI:456215"/>
        <dbReference type="EC" id="6.1.1.7"/>
    </reaction>
</comment>
<keyword evidence="6 14" id="KW-0479">Metal-binding</keyword>
<gene>
    <name evidence="17" type="ORF">LSH36_89g08005</name>
</gene>
<evidence type="ECO:0000256" key="15">
    <source>
        <dbReference type="SAM" id="SignalP"/>
    </source>
</evidence>
<evidence type="ECO:0000256" key="14">
    <source>
        <dbReference type="HAMAP-Rule" id="MF_03133"/>
    </source>
</evidence>
<name>A0AAD9NAJ2_9ANNE</name>
<dbReference type="InterPro" id="IPR009000">
    <property type="entry name" value="Transl_B-barrel_sf"/>
</dbReference>
<feature type="binding site" evidence="14">
    <location>
        <position position="669"/>
    </location>
    <ligand>
        <name>Zn(2+)</name>
        <dbReference type="ChEBI" id="CHEBI:29105"/>
    </ligand>
</feature>
<dbReference type="InterPro" id="IPR018165">
    <property type="entry name" value="Ala-tRNA-synth_IIc_core"/>
</dbReference>
<comment type="domain">
    <text evidence="14">Consists of three domains; the N-terminal catalytic domain, the editing domain and the C-terminal C-Ala domain. The editing domain removes incorrectly charged amino acids, while the C-Ala domain, along with tRNA(Ala), serves as a bridge to cooperatively bring together the editing and aminoacylation centers thus stimulating deacylation of misacylated tRNAs.</text>
</comment>
<dbReference type="SUPFAM" id="SSF55186">
    <property type="entry name" value="ThrRS/AlaRS common domain"/>
    <property type="match status" value="1"/>
</dbReference>
<dbReference type="Gene3D" id="3.30.930.10">
    <property type="entry name" value="Bira Bifunctional Protein, Domain 2"/>
    <property type="match status" value="1"/>
</dbReference>
<comment type="function">
    <text evidence="14">Catalyzes the attachment of alanine to tRNA(Ala) in a two-step reaction: alanine is first activated by ATP to form Ala-AMP and then transferred to the acceptor end of tRNA(Ala). Also edits incorrectly charged tRNA(Ala) via its editing domain.</text>
</comment>
<evidence type="ECO:0000256" key="4">
    <source>
        <dbReference type="ARBA" id="ARBA00022555"/>
    </source>
</evidence>
<dbReference type="FunFam" id="3.30.980.10:FF:000004">
    <property type="entry name" value="Alanine--tRNA ligase, cytoplasmic"/>
    <property type="match status" value="1"/>
</dbReference>
<dbReference type="SMART" id="SM00863">
    <property type="entry name" value="tRNA_SAD"/>
    <property type="match status" value="1"/>
</dbReference>
<dbReference type="InterPro" id="IPR012947">
    <property type="entry name" value="tRNA_SAD"/>
</dbReference>
<evidence type="ECO:0000256" key="8">
    <source>
        <dbReference type="ARBA" id="ARBA00022833"/>
    </source>
</evidence>
<dbReference type="Gene3D" id="2.40.30.130">
    <property type="match status" value="1"/>
</dbReference>
<evidence type="ECO:0000256" key="3">
    <source>
        <dbReference type="ARBA" id="ARBA00017959"/>
    </source>
</evidence>
<dbReference type="InterPro" id="IPR045864">
    <property type="entry name" value="aa-tRNA-synth_II/BPL/LPL"/>
</dbReference>
<evidence type="ECO:0000313" key="17">
    <source>
        <dbReference type="EMBL" id="KAK2162955.1"/>
    </source>
</evidence>
<comment type="cofactor">
    <cofactor evidence="14">
        <name>Zn(2+)</name>
        <dbReference type="ChEBI" id="CHEBI:29105"/>
    </cofactor>
    <text evidence="14">Binds 1 zinc ion per subunit.</text>
</comment>
<dbReference type="EMBL" id="JAODUP010000089">
    <property type="protein sequence ID" value="KAK2162955.1"/>
    <property type="molecule type" value="Genomic_DNA"/>
</dbReference>
<dbReference type="GO" id="GO:0005524">
    <property type="term" value="F:ATP binding"/>
    <property type="evidence" value="ECO:0007669"/>
    <property type="project" value="UniProtKB-UniRule"/>
</dbReference>
<dbReference type="Pfam" id="PF07973">
    <property type="entry name" value="tRNA_SAD"/>
    <property type="match status" value="1"/>
</dbReference>
<feature type="chain" id="PRO_5042022877" description="Alanine--tRNA ligase" evidence="15">
    <location>
        <begin position="25"/>
        <end position="1057"/>
    </location>
</feature>
<dbReference type="InterPro" id="IPR050058">
    <property type="entry name" value="Ala-tRNA_ligase"/>
</dbReference>
<dbReference type="PANTHER" id="PTHR11777">
    <property type="entry name" value="ALANYL-TRNA SYNTHETASE"/>
    <property type="match status" value="1"/>
</dbReference>
<dbReference type="Pfam" id="PF01411">
    <property type="entry name" value="tRNA-synt_2c"/>
    <property type="match status" value="1"/>
</dbReference>
<dbReference type="GO" id="GO:0002161">
    <property type="term" value="F:aminoacyl-tRNA deacylase activity"/>
    <property type="evidence" value="ECO:0007669"/>
    <property type="project" value="TreeGrafter"/>
</dbReference>
<protein>
    <recommendedName>
        <fullName evidence="3">Alanine--tRNA ligase</fullName>
        <ecNumber evidence="2">6.1.1.7</ecNumber>
    </recommendedName>
</protein>
<dbReference type="InterPro" id="IPR018164">
    <property type="entry name" value="Ala-tRNA-synth_IIc_N"/>
</dbReference>
<accession>A0AAD9NAJ2</accession>
<keyword evidence="9 14" id="KW-0067">ATP-binding</keyword>
<dbReference type="InterPro" id="IPR018163">
    <property type="entry name" value="Thr/Ala-tRNA-synth_IIc_edit"/>
</dbReference>
<keyword evidence="15" id="KW-0732">Signal</keyword>
<comment type="caution">
    <text evidence="17">The sequence shown here is derived from an EMBL/GenBank/DDBJ whole genome shotgun (WGS) entry which is preliminary data.</text>
</comment>
<dbReference type="GO" id="GO:0000049">
    <property type="term" value="F:tRNA binding"/>
    <property type="evidence" value="ECO:0007669"/>
    <property type="project" value="UniProtKB-KW"/>
</dbReference>
<sequence>MVVLQWVIFDVILTVKGVCTMSNANPVLKYAQRAQQYYMMHLDGHKQKPSKIDFNVRQLVKHQSTSSKAWRSSDVRQTFLQYFKDRDHLYVHSSSIIPPKDAGTYFVNAGMNQFKPIFLGTVESTSEMAQYRRVVNSQKCIRISGKHNDLDDVGKDTFHHTFFEMLGNWSFGDYFKQEACQMAWKLLTDVYKLPKDRLYITYFGGNEALGVRADLECRDIWRNIGVSADHIMPFGCEDNFWDMGDTGPCGPCTEIHYDRTEAGNATRLVNTGSPDVVELWNLVFMQYDRQANGQLLPLPSKHVDTGMGLERLTAVLQSKLSNYDTDLFMPLFSTIQRDCKFEAYKGRLGQDDVDGRDTAYRIVADHARMFTVAIADGVRPGKHNLDSKLRHVIDQCLYQSIQILELPPGILARLVPVVVDILGDAFPELNRAVDKIQNIVDGAEHRYRELLIKGEEIISKICTGGTLNGNMLVDLQDGVWQKTGIPLDISLVIAAKLKIPNIDIEGFNKIMDLRKEKQRAAMITAAGRLLSQQDVVFLRNEGVPPTDDHYKYEQVWNQESLSFGKLEPGKVLAMKDEDGFIDQANERDVFMIITDKTPFYAEGGGQVSDIGTWENKNCIIAVENVQETNGYIVHSGRVVSGSVRIGDILQPRVDTTHRQQCAVNHTATHMLNFALRNVADDVTQQGSRVTPQKLVFDFGCSNMSLPDTCLDEITSLVNGLIKDKLDIYCKEIPLEQARSVPSLVTLQNEVYPSMARVVSVGIPVDDLVAKKDTGVRASTELCGGCHVDNSSRVGHFVITHFEGMKQQGTKRVTALTGNAAMQSLANVKKLRLSLDNLESMIKAGKSSDTWHKTLTSIEKQLFNEEDQVLPKIDREELIARIEKMKVKAVSHMKNVQKAEGLKQVLEKMLQESEGKKYSVEQLNEPQTMKKIVAALGQLSPDKPVMLFSGVPKDKAKKTAKFLPANISRSAKQTIAVAYVPNSFKNKFSDEQLIKATAEAWVTHLDLLSNGKRKTIGSVESKALTDGDVHFITLYTDDAQPLQYYMTHAQEYIEKLNN</sequence>
<keyword evidence="7 14" id="KW-0547">Nucleotide-binding</keyword>
<dbReference type="GO" id="GO:0006419">
    <property type="term" value="P:alanyl-tRNA aminoacylation"/>
    <property type="evidence" value="ECO:0007669"/>
    <property type="project" value="InterPro"/>
</dbReference>
<feature type="binding site" evidence="14">
    <location>
        <position position="782"/>
    </location>
    <ligand>
        <name>Zn(2+)</name>
        <dbReference type="ChEBI" id="CHEBI:29105"/>
    </ligand>
</feature>
<dbReference type="PRINTS" id="PR00980">
    <property type="entry name" value="TRNASYNTHALA"/>
</dbReference>
<dbReference type="CDD" id="cd00673">
    <property type="entry name" value="AlaRS_core"/>
    <property type="match status" value="1"/>
</dbReference>
<organism evidence="17 18">
    <name type="scientific">Paralvinella palmiformis</name>
    <dbReference type="NCBI Taxonomy" id="53620"/>
    <lineage>
        <taxon>Eukaryota</taxon>
        <taxon>Metazoa</taxon>
        <taxon>Spiralia</taxon>
        <taxon>Lophotrochozoa</taxon>
        <taxon>Annelida</taxon>
        <taxon>Polychaeta</taxon>
        <taxon>Sedentaria</taxon>
        <taxon>Canalipalpata</taxon>
        <taxon>Terebellida</taxon>
        <taxon>Terebelliformia</taxon>
        <taxon>Alvinellidae</taxon>
        <taxon>Paralvinella</taxon>
    </lineage>
</organism>
<dbReference type="Proteomes" id="UP001208570">
    <property type="component" value="Unassembled WGS sequence"/>
</dbReference>
<keyword evidence="5 14" id="KW-0436">Ligase</keyword>
<dbReference type="Gene3D" id="3.30.980.10">
    <property type="entry name" value="Threonyl-trna Synthetase, Chain A, domain 2"/>
    <property type="match status" value="1"/>
</dbReference>
<reference evidence="17" key="1">
    <citation type="journal article" date="2023" name="Mol. Biol. Evol.">
        <title>Third-Generation Sequencing Reveals the Adaptive Role of the Epigenome in Three Deep-Sea Polychaetes.</title>
        <authorList>
            <person name="Perez M."/>
            <person name="Aroh O."/>
            <person name="Sun Y."/>
            <person name="Lan Y."/>
            <person name="Juniper S.K."/>
            <person name="Young C.R."/>
            <person name="Angers B."/>
            <person name="Qian P.Y."/>
        </authorList>
    </citation>
    <scope>NUCLEOTIDE SEQUENCE</scope>
    <source>
        <strain evidence="17">P08H-3</strain>
    </source>
</reference>
<proteinExistence type="inferred from homology"/>
<dbReference type="SUPFAM" id="SSF55681">
    <property type="entry name" value="Class II aaRS and biotin synthetases"/>
    <property type="match status" value="1"/>
</dbReference>
<dbReference type="GO" id="GO:0004813">
    <property type="term" value="F:alanine-tRNA ligase activity"/>
    <property type="evidence" value="ECO:0007669"/>
    <property type="project" value="UniProtKB-UniRule"/>
</dbReference>
<feature type="signal peptide" evidence="15">
    <location>
        <begin position="1"/>
        <end position="24"/>
    </location>
</feature>
<evidence type="ECO:0000256" key="7">
    <source>
        <dbReference type="ARBA" id="ARBA00022741"/>
    </source>
</evidence>
<evidence type="ECO:0000259" key="16">
    <source>
        <dbReference type="PROSITE" id="PS50860"/>
    </source>
</evidence>
<keyword evidence="12 14" id="KW-0030">Aminoacyl-tRNA synthetase</keyword>
<evidence type="ECO:0000256" key="6">
    <source>
        <dbReference type="ARBA" id="ARBA00022723"/>
    </source>
</evidence>
<dbReference type="InterPro" id="IPR023033">
    <property type="entry name" value="Ala_tRNA_ligase_euk/bac"/>
</dbReference>
<dbReference type="NCBIfam" id="TIGR00344">
    <property type="entry name" value="alaS"/>
    <property type="match status" value="1"/>
</dbReference>
<keyword evidence="8 14" id="KW-0862">Zinc</keyword>
<dbReference type="InterPro" id="IPR018162">
    <property type="entry name" value="Ala-tRNA-ligase_IIc_anticod-bd"/>
</dbReference>
<feature type="binding site" evidence="14">
    <location>
        <position position="786"/>
    </location>
    <ligand>
        <name>Zn(2+)</name>
        <dbReference type="ChEBI" id="CHEBI:29105"/>
    </ligand>
</feature>
<evidence type="ECO:0000256" key="9">
    <source>
        <dbReference type="ARBA" id="ARBA00022840"/>
    </source>
</evidence>
<evidence type="ECO:0000256" key="5">
    <source>
        <dbReference type="ARBA" id="ARBA00022598"/>
    </source>
</evidence>
<dbReference type="PANTHER" id="PTHR11777:SF9">
    <property type="entry name" value="ALANINE--TRNA LIGASE, CYTOPLASMIC"/>
    <property type="match status" value="1"/>
</dbReference>
<keyword evidence="4 14" id="KW-0820">tRNA-binding</keyword>
<feature type="binding site" evidence="14">
    <location>
        <position position="665"/>
    </location>
    <ligand>
        <name>Zn(2+)</name>
        <dbReference type="ChEBI" id="CHEBI:29105"/>
    </ligand>
</feature>
<dbReference type="HAMAP" id="MF_00036_B">
    <property type="entry name" value="Ala_tRNA_synth_B"/>
    <property type="match status" value="1"/>
</dbReference>
<evidence type="ECO:0000256" key="13">
    <source>
        <dbReference type="ARBA" id="ARBA00048300"/>
    </source>
</evidence>
<dbReference type="SUPFAM" id="SSF101353">
    <property type="entry name" value="Putative anticodon-binding domain of alanyl-tRNA synthetase (AlaRS)"/>
    <property type="match status" value="1"/>
</dbReference>
<dbReference type="EC" id="6.1.1.7" evidence="2"/>
<evidence type="ECO:0000256" key="2">
    <source>
        <dbReference type="ARBA" id="ARBA00013168"/>
    </source>
</evidence>
<evidence type="ECO:0000313" key="18">
    <source>
        <dbReference type="Proteomes" id="UP001208570"/>
    </source>
</evidence>
<keyword evidence="10 14" id="KW-0694">RNA-binding</keyword>
<dbReference type="FunFam" id="3.30.930.10:FF:000011">
    <property type="entry name" value="Alanine--tRNA ligase, cytoplasmic"/>
    <property type="match status" value="1"/>
</dbReference>